<evidence type="ECO:0008006" key="3">
    <source>
        <dbReference type="Google" id="ProtNLM"/>
    </source>
</evidence>
<dbReference type="AlphaFoldDB" id="A0AAD5BYZ0"/>
<evidence type="ECO:0000313" key="2">
    <source>
        <dbReference type="Proteomes" id="UP001206925"/>
    </source>
</evidence>
<comment type="caution">
    <text evidence="1">The sequence shown here is derived from an EMBL/GenBank/DDBJ whole genome shotgun (WGS) entry which is preliminary data.</text>
</comment>
<feature type="non-terminal residue" evidence="1">
    <location>
        <position position="1"/>
    </location>
</feature>
<dbReference type="Proteomes" id="UP001206925">
    <property type="component" value="Unassembled WGS sequence"/>
</dbReference>
<dbReference type="InterPro" id="IPR038765">
    <property type="entry name" value="Papain-like_cys_pep_sf"/>
</dbReference>
<dbReference type="SUPFAM" id="SSF54001">
    <property type="entry name" value="Cysteine proteinases"/>
    <property type="match status" value="1"/>
</dbReference>
<accession>A0AAD5BYZ0</accession>
<reference evidence="1" key="1">
    <citation type="submission" date="2022-06" db="EMBL/GenBank/DDBJ databases">
        <title>Uncovering the hologenomic basis of an extraordinary plant invasion.</title>
        <authorList>
            <person name="Bieker V.C."/>
            <person name="Martin M.D."/>
            <person name="Gilbert T."/>
            <person name="Hodgins K."/>
            <person name="Battlay P."/>
            <person name="Petersen B."/>
            <person name="Wilson J."/>
        </authorList>
    </citation>
    <scope>NUCLEOTIDE SEQUENCE</scope>
    <source>
        <strain evidence="1">AA19_3_7</strain>
        <tissue evidence="1">Leaf</tissue>
    </source>
</reference>
<evidence type="ECO:0000313" key="1">
    <source>
        <dbReference type="EMBL" id="KAI7732333.1"/>
    </source>
</evidence>
<protein>
    <recommendedName>
        <fullName evidence="3">Ubiquitin-like protease family profile domain-containing protein</fullName>
    </recommendedName>
</protein>
<sequence>MAEKRTVSENNVSTYLFTGNGNLRDALFLISDVILVSRVKLESLIPGVEIHEDVINVWSHILNKEEKKKSRESDYRLFCTAPMIEKDTYDKDEQARVDEFTKNMTDVLRKENLKTIKKFDLVFVPIIQSKHYYLMCFNIKEPKTILIDNIASGNVEDMYNGWPEKM</sequence>
<organism evidence="1 2">
    <name type="scientific">Ambrosia artemisiifolia</name>
    <name type="common">Common ragweed</name>
    <dbReference type="NCBI Taxonomy" id="4212"/>
    <lineage>
        <taxon>Eukaryota</taxon>
        <taxon>Viridiplantae</taxon>
        <taxon>Streptophyta</taxon>
        <taxon>Embryophyta</taxon>
        <taxon>Tracheophyta</taxon>
        <taxon>Spermatophyta</taxon>
        <taxon>Magnoliopsida</taxon>
        <taxon>eudicotyledons</taxon>
        <taxon>Gunneridae</taxon>
        <taxon>Pentapetalae</taxon>
        <taxon>asterids</taxon>
        <taxon>campanulids</taxon>
        <taxon>Asterales</taxon>
        <taxon>Asteraceae</taxon>
        <taxon>Asteroideae</taxon>
        <taxon>Heliantheae alliance</taxon>
        <taxon>Heliantheae</taxon>
        <taxon>Ambrosia</taxon>
    </lineage>
</organism>
<gene>
    <name evidence="1" type="ORF">M8C21_010072</name>
</gene>
<name>A0AAD5BYZ0_AMBAR</name>
<proteinExistence type="predicted"/>
<dbReference type="EMBL" id="JAMZMK010010260">
    <property type="protein sequence ID" value="KAI7732333.1"/>
    <property type="molecule type" value="Genomic_DNA"/>
</dbReference>
<keyword evidence="2" id="KW-1185">Reference proteome</keyword>
<dbReference type="Gene3D" id="3.40.395.10">
    <property type="entry name" value="Adenoviral Proteinase, Chain A"/>
    <property type="match status" value="1"/>
</dbReference>